<dbReference type="Gene3D" id="1.10.357.10">
    <property type="entry name" value="Tetracycline Repressor, domain 2"/>
    <property type="match status" value="1"/>
</dbReference>
<gene>
    <name evidence="6" type="primary">betI_1</name>
    <name evidence="6" type="ORF">PS943_04372</name>
</gene>
<dbReference type="PRINTS" id="PR00455">
    <property type="entry name" value="HTHTETR"/>
</dbReference>
<dbReference type="PANTHER" id="PTHR30055:SF234">
    <property type="entry name" value="HTH-TYPE TRANSCRIPTIONAL REGULATOR BETI"/>
    <property type="match status" value="1"/>
</dbReference>
<keyword evidence="2 4" id="KW-0238">DNA-binding</keyword>
<dbReference type="Pfam" id="PF17940">
    <property type="entry name" value="TetR_C_31"/>
    <property type="match status" value="1"/>
</dbReference>
<dbReference type="InterPro" id="IPR001647">
    <property type="entry name" value="HTH_TetR"/>
</dbReference>
<dbReference type="Proteomes" id="UP000325645">
    <property type="component" value="Unassembled WGS sequence"/>
</dbReference>
<organism evidence="6 7">
    <name type="scientific">Pseudomonas fluorescens</name>
    <dbReference type="NCBI Taxonomy" id="294"/>
    <lineage>
        <taxon>Bacteria</taxon>
        <taxon>Pseudomonadati</taxon>
        <taxon>Pseudomonadota</taxon>
        <taxon>Gammaproteobacteria</taxon>
        <taxon>Pseudomonadales</taxon>
        <taxon>Pseudomonadaceae</taxon>
        <taxon>Pseudomonas</taxon>
    </lineage>
</organism>
<evidence type="ECO:0000256" key="3">
    <source>
        <dbReference type="ARBA" id="ARBA00023163"/>
    </source>
</evidence>
<keyword evidence="3" id="KW-0804">Transcription</keyword>
<evidence type="ECO:0000259" key="5">
    <source>
        <dbReference type="PROSITE" id="PS50977"/>
    </source>
</evidence>
<dbReference type="InterPro" id="IPR050109">
    <property type="entry name" value="HTH-type_TetR-like_transc_reg"/>
</dbReference>
<accession>A0A5E7WKX3</accession>
<proteinExistence type="predicted"/>
<evidence type="ECO:0000313" key="6">
    <source>
        <dbReference type="EMBL" id="VVQ35491.1"/>
    </source>
</evidence>
<dbReference type="InterPro" id="IPR009057">
    <property type="entry name" value="Homeodomain-like_sf"/>
</dbReference>
<name>A0A5E7WKX3_PSEFL</name>
<evidence type="ECO:0000313" key="7">
    <source>
        <dbReference type="Proteomes" id="UP000325645"/>
    </source>
</evidence>
<dbReference type="EMBL" id="CABVJH010000008">
    <property type="protein sequence ID" value="VVQ35491.1"/>
    <property type="molecule type" value="Genomic_DNA"/>
</dbReference>
<feature type="domain" description="HTH tetR-type" evidence="5">
    <location>
        <begin position="11"/>
        <end position="71"/>
    </location>
</feature>
<dbReference type="GO" id="GO:0003700">
    <property type="term" value="F:DNA-binding transcription factor activity"/>
    <property type="evidence" value="ECO:0007669"/>
    <property type="project" value="TreeGrafter"/>
</dbReference>
<feature type="DNA-binding region" description="H-T-H motif" evidence="4">
    <location>
        <begin position="34"/>
        <end position="53"/>
    </location>
</feature>
<dbReference type="RefSeq" id="WP_150658059.1">
    <property type="nucleotide sequence ID" value="NZ_CABVJH010000008.1"/>
</dbReference>
<dbReference type="PROSITE" id="PS50977">
    <property type="entry name" value="HTH_TETR_2"/>
    <property type="match status" value="1"/>
</dbReference>
<sequence length="197" mass="21597">MTQQSIRFPYGEGRDALMAAAIDVVAEKGLRGVTYRAIAARAGVNHTLVTHHFGSIEGLLAATMELAIERSIRESGLERIADCNDQFADSLIESVPNEPELHLFQFEMLLESLRSPEVRNLVKQMYADYLKTVEAALKKQGPDTGNEAAIAIFAALDGPMLQFLTISEPEKIRAAVVHIGRLVSALRPTGSLRDSQH</sequence>
<dbReference type="AlphaFoldDB" id="A0A5E7WKX3"/>
<evidence type="ECO:0000256" key="2">
    <source>
        <dbReference type="ARBA" id="ARBA00023125"/>
    </source>
</evidence>
<dbReference type="GO" id="GO:0000976">
    <property type="term" value="F:transcription cis-regulatory region binding"/>
    <property type="evidence" value="ECO:0007669"/>
    <property type="project" value="TreeGrafter"/>
</dbReference>
<dbReference type="SUPFAM" id="SSF48498">
    <property type="entry name" value="Tetracyclin repressor-like, C-terminal domain"/>
    <property type="match status" value="1"/>
</dbReference>
<dbReference type="PANTHER" id="PTHR30055">
    <property type="entry name" value="HTH-TYPE TRANSCRIPTIONAL REGULATOR RUTR"/>
    <property type="match status" value="1"/>
</dbReference>
<evidence type="ECO:0000256" key="4">
    <source>
        <dbReference type="PROSITE-ProRule" id="PRU00335"/>
    </source>
</evidence>
<protein>
    <submittedName>
        <fullName evidence="6">HTH-type transcriptional regulator BetI</fullName>
    </submittedName>
</protein>
<evidence type="ECO:0000256" key="1">
    <source>
        <dbReference type="ARBA" id="ARBA00023015"/>
    </source>
</evidence>
<dbReference type="SUPFAM" id="SSF46689">
    <property type="entry name" value="Homeodomain-like"/>
    <property type="match status" value="1"/>
</dbReference>
<dbReference type="Pfam" id="PF00440">
    <property type="entry name" value="TetR_N"/>
    <property type="match status" value="1"/>
</dbReference>
<dbReference type="InterPro" id="IPR036271">
    <property type="entry name" value="Tet_transcr_reg_TetR-rel_C_sf"/>
</dbReference>
<reference evidence="6 7" key="1">
    <citation type="submission" date="2019-09" db="EMBL/GenBank/DDBJ databases">
        <authorList>
            <person name="Chandra G."/>
            <person name="Truman W A."/>
        </authorList>
    </citation>
    <scope>NUCLEOTIDE SEQUENCE [LARGE SCALE GENOMIC DNA]</scope>
    <source>
        <strain evidence="6">PS943</strain>
    </source>
</reference>
<keyword evidence="1" id="KW-0805">Transcription regulation</keyword>
<dbReference type="InterPro" id="IPR041583">
    <property type="entry name" value="TetR_C_31"/>
</dbReference>